<name>A0A7R9VJZ2_9CHLO</name>
<accession>A0A7R9VJZ2</accession>
<evidence type="ECO:0000313" key="1">
    <source>
        <dbReference type="EMBL" id="CAD8297869.1"/>
    </source>
</evidence>
<reference evidence="1" key="1">
    <citation type="submission" date="2021-01" db="EMBL/GenBank/DDBJ databases">
        <authorList>
            <person name="Corre E."/>
            <person name="Pelletier E."/>
            <person name="Niang G."/>
            <person name="Scheremetjew M."/>
            <person name="Finn R."/>
            <person name="Kale V."/>
            <person name="Holt S."/>
            <person name="Cochrane G."/>
            <person name="Meng A."/>
            <person name="Brown T."/>
            <person name="Cohen L."/>
        </authorList>
    </citation>
    <scope>NUCLEOTIDE SEQUENCE</scope>
    <source>
        <strain evidence="1">CCMP219</strain>
    </source>
</reference>
<dbReference type="EMBL" id="HBEC01030819">
    <property type="protein sequence ID" value="CAD8297869.1"/>
    <property type="molecule type" value="Transcribed_RNA"/>
</dbReference>
<organism evidence="1">
    <name type="scientific">Chlamydomonas euryale</name>
    <dbReference type="NCBI Taxonomy" id="1486919"/>
    <lineage>
        <taxon>Eukaryota</taxon>
        <taxon>Viridiplantae</taxon>
        <taxon>Chlorophyta</taxon>
        <taxon>core chlorophytes</taxon>
        <taxon>Chlorophyceae</taxon>
        <taxon>CS clade</taxon>
        <taxon>Chlamydomonadales</taxon>
        <taxon>Chlamydomonadaceae</taxon>
        <taxon>Chlamydomonas</taxon>
    </lineage>
</organism>
<proteinExistence type="predicted"/>
<protein>
    <submittedName>
        <fullName evidence="1">Uncharacterized protein</fullName>
    </submittedName>
</protein>
<sequence length="118" mass="12849">MHTASQSLGHGQRRDRAVFFLCDVVVRCAALFDIAAAGAQSFFSYDIFPPASLCAWPCTATCCGAPWRTAEIRGVLRCSVVFCGASWCTATLRGVLPCSAMPLLRLFTPRVWPCEWAA</sequence>
<gene>
    <name evidence="1" type="ORF">CEUR00632_LOCUS14264</name>
</gene>
<dbReference type="AlphaFoldDB" id="A0A7R9VJZ2"/>